<keyword evidence="7 9" id="KW-0560">Oxidoreductase</keyword>
<sequence>MRKIAVIGGGQIGEALIAGLIASDHDPKHITVTNRRPQRAEELGQRYGVHTTDDNNEAAANADVVFLCVKPAGIVDVIDEISDTVADNDVATTLVSMAAGVTIETMEEAISAAGTSIVRVMPNTPMLVGKGVCAVAPGKFVAEDQLDYVVKLLEATGRVVVVPESQMDAVTALSGSGPAYIFLVAEAMIDAGVSLGVSRDSAQELVSATIAGAGAMLEQEGADPVALRAGVSSPAGTTVAALRELEESGVRGAFYRALEKNAERAHELGKQ</sequence>
<dbReference type="HAMAP" id="MF_01925">
    <property type="entry name" value="P5C_reductase"/>
    <property type="match status" value="1"/>
</dbReference>
<evidence type="ECO:0000256" key="12">
    <source>
        <dbReference type="RuleBase" id="RU003903"/>
    </source>
</evidence>
<dbReference type="PANTHER" id="PTHR11645">
    <property type="entry name" value="PYRROLINE-5-CARBOXYLATE REDUCTASE"/>
    <property type="match status" value="1"/>
</dbReference>
<dbReference type="InterPro" id="IPR028939">
    <property type="entry name" value="P5C_Rdtase_cat_N"/>
</dbReference>
<dbReference type="InterPro" id="IPR053790">
    <property type="entry name" value="P5CR-like_CS"/>
</dbReference>
<comment type="pathway">
    <text evidence="9 12">Amino-acid biosynthesis; L-proline biosynthesis; L-proline from L-glutamate 5-semialdehyde: step 1/1.</text>
</comment>
<dbReference type="PROSITE" id="PS00521">
    <property type="entry name" value="P5CR"/>
    <property type="match status" value="1"/>
</dbReference>
<dbReference type="Gene3D" id="1.10.3730.10">
    <property type="entry name" value="ProC C-terminal domain-like"/>
    <property type="match status" value="1"/>
</dbReference>
<dbReference type="AlphaFoldDB" id="A0A1H9VHI7"/>
<name>A0A1H9VHI7_9CORY</name>
<dbReference type="GO" id="GO:0004735">
    <property type="term" value="F:pyrroline-5-carboxylate reductase activity"/>
    <property type="evidence" value="ECO:0007669"/>
    <property type="project" value="UniProtKB-UniRule"/>
</dbReference>
<dbReference type="Gene3D" id="3.40.50.720">
    <property type="entry name" value="NAD(P)-binding Rossmann-like Domain"/>
    <property type="match status" value="1"/>
</dbReference>
<evidence type="ECO:0000256" key="10">
    <source>
        <dbReference type="NCBIfam" id="TIGR00112"/>
    </source>
</evidence>
<proteinExistence type="inferred from homology"/>
<evidence type="ECO:0000256" key="1">
    <source>
        <dbReference type="ARBA" id="ARBA00004496"/>
    </source>
</evidence>
<feature type="binding site" evidence="11">
    <location>
        <position position="55"/>
    </location>
    <ligand>
        <name>NADPH</name>
        <dbReference type="ChEBI" id="CHEBI:57783"/>
    </ligand>
</feature>
<dbReference type="EMBL" id="FOGQ01000012">
    <property type="protein sequence ID" value="SES21039.1"/>
    <property type="molecule type" value="Genomic_DNA"/>
</dbReference>
<comment type="catalytic activity">
    <reaction evidence="9 12">
        <text>L-proline + NADP(+) = (S)-1-pyrroline-5-carboxylate + NADPH + 2 H(+)</text>
        <dbReference type="Rhea" id="RHEA:14109"/>
        <dbReference type="ChEBI" id="CHEBI:15378"/>
        <dbReference type="ChEBI" id="CHEBI:17388"/>
        <dbReference type="ChEBI" id="CHEBI:57783"/>
        <dbReference type="ChEBI" id="CHEBI:58349"/>
        <dbReference type="ChEBI" id="CHEBI:60039"/>
        <dbReference type="EC" id="1.5.1.2"/>
    </reaction>
</comment>
<keyword evidence="3 9" id="KW-0963">Cytoplasm</keyword>
<organism evidence="15 16">
    <name type="scientific">Corynebacterium cystitidis DSM 20524</name>
    <dbReference type="NCBI Taxonomy" id="1121357"/>
    <lineage>
        <taxon>Bacteria</taxon>
        <taxon>Bacillati</taxon>
        <taxon>Actinomycetota</taxon>
        <taxon>Actinomycetes</taxon>
        <taxon>Mycobacteriales</taxon>
        <taxon>Corynebacteriaceae</taxon>
        <taxon>Corynebacterium</taxon>
    </lineage>
</organism>
<evidence type="ECO:0000256" key="7">
    <source>
        <dbReference type="ARBA" id="ARBA00023002"/>
    </source>
</evidence>
<dbReference type="NCBIfam" id="TIGR00112">
    <property type="entry name" value="proC"/>
    <property type="match status" value="1"/>
</dbReference>
<dbReference type="EC" id="1.5.1.2" evidence="9 10"/>
<evidence type="ECO:0000256" key="9">
    <source>
        <dbReference type="HAMAP-Rule" id="MF_01925"/>
    </source>
</evidence>
<evidence type="ECO:0000256" key="8">
    <source>
        <dbReference type="ARBA" id="ARBA00058118"/>
    </source>
</evidence>
<dbReference type="UniPathway" id="UPA00098">
    <property type="reaction ID" value="UER00361"/>
</dbReference>
<comment type="function">
    <text evidence="8 9">Catalyzes the reduction of 1-pyrroline-5-carboxylate (PCA) to L-proline.</text>
</comment>
<evidence type="ECO:0000259" key="14">
    <source>
        <dbReference type="Pfam" id="PF14748"/>
    </source>
</evidence>
<dbReference type="GO" id="GO:0005737">
    <property type="term" value="C:cytoplasm"/>
    <property type="evidence" value="ECO:0007669"/>
    <property type="project" value="UniProtKB-SubCell"/>
</dbReference>
<dbReference type="Pfam" id="PF03807">
    <property type="entry name" value="F420_oxidored"/>
    <property type="match status" value="1"/>
</dbReference>
<comment type="subcellular location">
    <subcellularLocation>
        <location evidence="1 9">Cytoplasm</location>
    </subcellularLocation>
</comment>
<dbReference type="PIRSF" id="PIRSF000193">
    <property type="entry name" value="Pyrrol-5-carb_rd"/>
    <property type="match status" value="1"/>
</dbReference>
<protein>
    <recommendedName>
        <fullName evidence="9 10">Pyrroline-5-carboxylate reductase</fullName>
        <shortName evidence="9">P5C reductase</shortName>
        <shortName evidence="9">P5CR</shortName>
        <ecNumber evidence="9 10">1.5.1.2</ecNumber>
    </recommendedName>
    <alternativeName>
        <fullName evidence="9">PCA reductase</fullName>
    </alternativeName>
</protein>
<evidence type="ECO:0000256" key="3">
    <source>
        <dbReference type="ARBA" id="ARBA00022490"/>
    </source>
</evidence>
<dbReference type="InterPro" id="IPR008927">
    <property type="entry name" value="6-PGluconate_DH-like_C_sf"/>
</dbReference>
<dbReference type="GO" id="GO:0055129">
    <property type="term" value="P:L-proline biosynthetic process"/>
    <property type="evidence" value="ECO:0007669"/>
    <property type="project" value="UniProtKB-UniRule"/>
</dbReference>
<dbReference type="SUPFAM" id="SSF48179">
    <property type="entry name" value="6-phosphogluconate dehydrogenase C-terminal domain-like"/>
    <property type="match status" value="1"/>
</dbReference>
<dbReference type="InterPro" id="IPR029036">
    <property type="entry name" value="P5CR_dimer"/>
</dbReference>
<dbReference type="Proteomes" id="UP000198929">
    <property type="component" value="Unassembled WGS sequence"/>
</dbReference>
<keyword evidence="16" id="KW-1185">Reference proteome</keyword>
<feature type="domain" description="Pyrroline-5-carboxylate reductase catalytic N-terminal" evidence="13">
    <location>
        <begin position="3"/>
        <end position="100"/>
    </location>
</feature>
<evidence type="ECO:0000313" key="15">
    <source>
        <dbReference type="EMBL" id="SES21039.1"/>
    </source>
</evidence>
<evidence type="ECO:0000256" key="2">
    <source>
        <dbReference type="ARBA" id="ARBA00005525"/>
    </source>
</evidence>
<feature type="domain" description="Pyrroline-5-carboxylate reductase dimerisation" evidence="14">
    <location>
        <begin position="164"/>
        <end position="268"/>
    </location>
</feature>
<evidence type="ECO:0000313" key="16">
    <source>
        <dbReference type="Proteomes" id="UP000198929"/>
    </source>
</evidence>
<gene>
    <name evidence="9" type="primary">proC</name>
    <name evidence="15" type="ORF">SAMN05661109_02239</name>
</gene>
<dbReference type="FunFam" id="1.10.3730.10:FF:000001">
    <property type="entry name" value="Pyrroline-5-carboxylate reductase"/>
    <property type="match status" value="1"/>
</dbReference>
<dbReference type="InterPro" id="IPR036291">
    <property type="entry name" value="NAD(P)-bd_dom_sf"/>
</dbReference>
<comment type="catalytic activity">
    <reaction evidence="9">
        <text>L-proline + NAD(+) = (S)-1-pyrroline-5-carboxylate + NADH + 2 H(+)</text>
        <dbReference type="Rhea" id="RHEA:14105"/>
        <dbReference type="ChEBI" id="CHEBI:15378"/>
        <dbReference type="ChEBI" id="CHEBI:17388"/>
        <dbReference type="ChEBI" id="CHEBI:57540"/>
        <dbReference type="ChEBI" id="CHEBI:57945"/>
        <dbReference type="ChEBI" id="CHEBI:60039"/>
        <dbReference type="EC" id="1.5.1.2"/>
    </reaction>
</comment>
<dbReference type="Pfam" id="PF14748">
    <property type="entry name" value="P5CR_dimer"/>
    <property type="match status" value="1"/>
</dbReference>
<dbReference type="STRING" id="1121357.SAMN05661109_02239"/>
<reference evidence="16" key="1">
    <citation type="submission" date="2016-10" db="EMBL/GenBank/DDBJ databases">
        <authorList>
            <person name="Varghese N."/>
            <person name="Submissions S."/>
        </authorList>
    </citation>
    <scope>NUCLEOTIDE SEQUENCE [LARGE SCALE GENOMIC DNA]</scope>
    <source>
        <strain evidence="16">DSM 20524</strain>
    </source>
</reference>
<evidence type="ECO:0000256" key="5">
    <source>
        <dbReference type="ARBA" id="ARBA00022650"/>
    </source>
</evidence>
<evidence type="ECO:0000259" key="13">
    <source>
        <dbReference type="Pfam" id="PF03807"/>
    </source>
</evidence>
<comment type="similarity">
    <text evidence="2 9 12">Belongs to the pyrroline-5-carboxylate reductase family.</text>
</comment>
<dbReference type="FunFam" id="3.40.50.720:FF:000190">
    <property type="entry name" value="Pyrroline-5-carboxylate reductase"/>
    <property type="match status" value="1"/>
</dbReference>
<evidence type="ECO:0000256" key="11">
    <source>
        <dbReference type="PIRSR" id="PIRSR000193-1"/>
    </source>
</evidence>
<evidence type="ECO:0000256" key="4">
    <source>
        <dbReference type="ARBA" id="ARBA00022605"/>
    </source>
</evidence>
<dbReference type="InterPro" id="IPR000304">
    <property type="entry name" value="Pyrroline-COOH_reductase"/>
</dbReference>
<keyword evidence="4 9" id="KW-0028">Amino-acid biosynthesis</keyword>
<dbReference type="PANTHER" id="PTHR11645:SF0">
    <property type="entry name" value="PYRROLINE-5-CARBOXYLATE REDUCTASE 3"/>
    <property type="match status" value="1"/>
</dbReference>
<dbReference type="SUPFAM" id="SSF51735">
    <property type="entry name" value="NAD(P)-binding Rossmann-fold domains"/>
    <property type="match status" value="1"/>
</dbReference>
<dbReference type="RefSeq" id="WP_092260187.1">
    <property type="nucleotide sequence ID" value="NZ_CP047199.1"/>
</dbReference>
<accession>A0A1H9VHI7</accession>
<evidence type="ECO:0000256" key="6">
    <source>
        <dbReference type="ARBA" id="ARBA00022857"/>
    </source>
</evidence>
<keyword evidence="6 9" id="KW-0521">NADP</keyword>
<keyword evidence="5 9" id="KW-0641">Proline biosynthesis</keyword>